<comment type="caution">
    <text evidence="1">The sequence shown here is derived from an EMBL/GenBank/DDBJ whole genome shotgun (WGS) entry which is preliminary data.</text>
</comment>
<keyword evidence="2" id="KW-1185">Reference proteome</keyword>
<dbReference type="AlphaFoldDB" id="A0AAD6Y5N1"/>
<accession>A0AAD6Y5N1</accession>
<dbReference type="EMBL" id="JARJCW010000092">
    <property type="protein sequence ID" value="KAJ7195253.1"/>
    <property type="molecule type" value="Genomic_DNA"/>
</dbReference>
<evidence type="ECO:0000313" key="2">
    <source>
        <dbReference type="Proteomes" id="UP001219525"/>
    </source>
</evidence>
<proteinExistence type="predicted"/>
<protein>
    <submittedName>
        <fullName evidence="1">Uncharacterized protein</fullName>
    </submittedName>
</protein>
<name>A0AAD6Y5N1_9AGAR</name>
<reference evidence="1" key="1">
    <citation type="submission" date="2023-03" db="EMBL/GenBank/DDBJ databases">
        <title>Massive genome expansion in bonnet fungi (Mycena s.s.) driven by repeated elements and novel gene families across ecological guilds.</title>
        <authorList>
            <consortium name="Lawrence Berkeley National Laboratory"/>
            <person name="Harder C.B."/>
            <person name="Miyauchi S."/>
            <person name="Viragh M."/>
            <person name="Kuo A."/>
            <person name="Thoen E."/>
            <person name="Andreopoulos B."/>
            <person name="Lu D."/>
            <person name="Skrede I."/>
            <person name="Drula E."/>
            <person name="Henrissat B."/>
            <person name="Morin E."/>
            <person name="Kohler A."/>
            <person name="Barry K."/>
            <person name="LaButti K."/>
            <person name="Morin E."/>
            <person name="Salamov A."/>
            <person name="Lipzen A."/>
            <person name="Mereny Z."/>
            <person name="Hegedus B."/>
            <person name="Baldrian P."/>
            <person name="Stursova M."/>
            <person name="Weitz H."/>
            <person name="Taylor A."/>
            <person name="Grigoriev I.V."/>
            <person name="Nagy L.G."/>
            <person name="Martin F."/>
            <person name="Kauserud H."/>
        </authorList>
    </citation>
    <scope>NUCLEOTIDE SEQUENCE</scope>
    <source>
        <strain evidence="1">9144</strain>
    </source>
</reference>
<sequence>MTTVFPTLPPILRNLVFAITGAWARIDATPWVVCVRGRIGARGMPQSWRLHGGGEGSGEGAGRRCMRMDGVPTDQVCSTRSWMEFPKVRGLSGSVARKRRHRIHRGTDFWSWCAGSEQYAQGWPITSAASRAWDTIGMHHDNSIKYDEPTVWYTKMETTKIPRPNTCPQLVKFSDSNGWS</sequence>
<dbReference type="Proteomes" id="UP001219525">
    <property type="component" value="Unassembled WGS sequence"/>
</dbReference>
<evidence type="ECO:0000313" key="1">
    <source>
        <dbReference type="EMBL" id="KAJ7195253.1"/>
    </source>
</evidence>
<organism evidence="1 2">
    <name type="scientific">Mycena pura</name>
    <dbReference type="NCBI Taxonomy" id="153505"/>
    <lineage>
        <taxon>Eukaryota</taxon>
        <taxon>Fungi</taxon>
        <taxon>Dikarya</taxon>
        <taxon>Basidiomycota</taxon>
        <taxon>Agaricomycotina</taxon>
        <taxon>Agaricomycetes</taxon>
        <taxon>Agaricomycetidae</taxon>
        <taxon>Agaricales</taxon>
        <taxon>Marasmiineae</taxon>
        <taxon>Mycenaceae</taxon>
        <taxon>Mycena</taxon>
    </lineage>
</organism>
<gene>
    <name evidence="1" type="ORF">GGX14DRAFT_404168</name>
</gene>